<dbReference type="Gene3D" id="3.30.565.10">
    <property type="entry name" value="Histidine kinase-like ATPase, C-terminal domain"/>
    <property type="match status" value="1"/>
</dbReference>
<dbReference type="GO" id="GO:0030295">
    <property type="term" value="F:protein kinase activator activity"/>
    <property type="evidence" value="ECO:0007669"/>
    <property type="project" value="TreeGrafter"/>
</dbReference>
<dbReference type="InterPro" id="IPR031623">
    <property type="entry name" value="HisKA_4TM"/>
</dbReference>
<evidence type="ECO:0000256" key="3">
    <source>
        <dbReference type="ARBA" id="ARBA00022679"/>
    </source>
</evidence>
<dbReference type="Gene3D" id="1.10.287.130">
    <property type="match status" value="1"/>
</dbReference>
<dbReference type="SMART" id="SM00387">
    <property type="entry name" value="HATPase_c"/>
    <property type="match status" value="1"/>
</dbReference>
<dbReference type="GO" id="GO:0000156">
    <property type="term" value="F:phosphorelay response regulator activity"/>
    <property type="evidence" value="ECO:0007669"/>
    <property type="project" value="TreeGrafter"/>
</dbReference>
<dbReference type="InterPro" id="IPR050351">
    <property type="entry name" value="BphY/WalK/GraS-like"/>
</dbReference>
<dbReference type="EC" id="2.7.13.3" evidence="2"/>
<evidence type="ECO:0000313" key="11">
    <source>
        <dbReference type="EMBL" id="QLG28624.1"/>
    </source>
</evidence>
<evidence type="ECO:0000259" key="10">
    <source>
        <dbReference type="PROSITE" id="PS50109"/>
    </source>
</evidence>
<keyword evidence="9" id="KW-0472">Membrane</keyword>
<keyword evidence="12" id="KW-1185">Reference proteome</keyword>
<proteinExistence type="predicted"/>
<dbReference type="PRINTS" id="PR00344">
    <property type="entry name" value="BCTRLSENSOR"/>
</dbReference>
<evidence type="ECO:0000256" key="6">
    <source>
        <dbReference type="ARBA" id="ARBA00022840"/>
    </source>
</evidence>
<dbReference type="RefSeq" id="WP_179170198.1">
    <property type="nucleotide sequence ID" value="NZ_CP058529.1"/>
</dbReference>
<evidence type="ECO:0000256" key="2">
    <source>
        <dbReference type="ARBA" id="ARBA00012438"/>
    </source>
</evidence>
<feature type="compositionally biased region" description="Basic and acidic residues" evidence="8">
    <location>
        <begin position="372"/>
        <end position="383"/>
    </location>
</feature>
<evidence type="ECO:0000256" key="1">
    <source>
        <dbReference type="ARBA" id="ARBA00000085"/>
    </source>
</evidence>
<feature type="transmembrane region" description="Helical" evidence="9">
    <location>
        <begin position="50"/>
        <end position="72"/>
    </location>
</feature>
<dbReference type="SUPFAM" id="SSF55874">
    <property type="entry name" value="ATPase domain of HSP90 chaperone/DNA topoisomerase II/histidine kinase"/>
    <property type="match status" value="1"/>
</dbReference>
<dbReference type="PANTHER" id="PTHR42878:SF7">
    <property type="entry name" value="SENSOR HISTIDINE KINASE GLRK"/>
    <property type="match status" value="1"/>
</dbReference>
<evidence type="ECO:0000256" key="8">
    <source>
        <dbReference type="SAM" id="MobiDB-lite"/>
    </source>
</evidence>
<feature type="transmembrane region" description="Helical" evidence="9">
    <location>
        <begin position="84"/>
        <end position="105"/>
    </location>
</feature>
<comment type="catalytic activity">
    <reaction evidence="1">
        <text>ATP + protein L-histidine = ADP + protein N-phospho-L-histidine.</text>
        <dbReference type="EC" id="2.7.13.3"/>
    </reaction>
</comment>
<keyword evidence="4" id="KW-0547">Nucleotide-binding</keyword>
<dbReference type="Pfam" id="PF02518">
    <property type="entry name" value="HATPase_c"/>
    <property type="match status" value="1"/>
</dbReference>
<dbReference type="InterPro" id="IPR036890">
    <property type="entry name" value="HATPase_C_sf"/>
</dbReference>
<dbReference type="GeneID" id="56030005"/>
<dbReference type="PANTHER" id="PTHR42878">
    <property type="entry name" value="TWO-COMPONENT HISTIDINE KINASE"/>
    <property type="match status" value="1"/>
</dbReference>
<keyword evidence="7" id="KW-0902">Two-component regulatory system</keyword>
<dbReference type="EMBL" id="CP058529">
    <property type="protein sequence ID" value="QLG28624.1"/>
    <property type="molecule type" value="Genomic_DNA"/>
</dbReference>
<feature type="region of interest" description="Disordered" evidence="8">
    <location>
        <begin position="371"/>
        <end position="398"/>
    </location>
</feature>
<dbReference type="OrthoDB" id="3369at2157"/>
<sequence>MDRLRNVLGPAEERIPRYVLALGALLTLLLVGEFLSLLVRGTDEVYQPEFLIGVVSAVPFIVGITYGGYWLRRSTLSPDRYPRIGRWCAGGLVVFLLINLALIAVMGGGSLPLVVGWIRWAVSLGAGVGLLVGIVEARAIQEALAAERAALRAENLESQRDLLDYLNSILRHEVLNSAAIIGGYASLLQEEHDEDEQEWRYARTIDRQAADMTKVIRDVRVLLSTTSGGENLERMDLARVLRDEVRKLHDRYRVVEVETSIPDDAAVAADDLLPRVFANVLSNAVEHNDATTPRVTVTVEPGPETVVVEIADNGPGIPEEDVDTLFDRTEATGGTHGMGLYLVGRILDRYDGSIELASTGADGSTFVIELPRASEESDGHHPAEGTAPSLPNERSERG</sequence>
<reference evidence="11 12" key="1">
    <citation type="submission" date="2020-07" db="EMBL/GenBank/DDBJ databases">
        <title>Gai3-2, isolated from salt lake.</title>
        <authorList>
            <person name="Cui H."/>
            <person name="Shi X."/>
        </authorList>
    </citation>
    <scope>NUCLEOTIDE SEQUENCE [LARGE SCALE GENOMIC DNA]</scope>
    <source>
        <strain evidence="11 12">Gai3-2</strain>
    </source>
</reference>
<accession>A0A7D5GMG1</accession>
<name>A0A7D5GMG1_9EURY</name>
<dbReference type="Pfam" id="PF16926">
    <property type="entry name" value="HisKA_4TM"/>
    <property type="match status" value="1"/>
</dbReference>
<evidence type="ECO:0000256" key="7">
    <source>
        <dbReference type="ARBA" id="ARBA00023012"/>
    </source>
</evidence>
<dbReference type="InterPro" id="IPR005467">
    <property type="entry name" value="His_kinase_dom"/>
</dbReference>
<dbReference type="GO" id="GO:0005524">
    <property type="term" value="F:ATP binding"/>
    <property type="evidence" value="ECO:0007669"/>
    <property type="project" value="UniProtKB-KW"/>
</dbReference>
<keyword evidence="9" id="KW-0812">Transmembrane</keyword>
<evidence type="ECO:0000313" key="12">
    <source>
        <dbReference type="Proteomes" id="UP000509750"/>
    </source>
</evidence>
<dbReference type="PROSITE" id="PS50109">
    <property type="entry name" value="HIS_KIN"/>
    <property type="match status" value="1"/>
</dbReference>
<dbReference type="GO" id="GO:0004673">
    <property type="term" value="F:protein histidine kinase activity"/>
    <property type="evidence" value="ECO:0007669"/>
    <property type="project" value="UniProtKB-EC"/>
</dbReference>
<organism evidence="11 12">
    <name type="scientific">Halorarum halophilum</name>
    <dbReference type="NCBI Taxonomy" id="2743090"/>
    <lineage>
        <taxon>Archaea</taxon>
        <taxon>Methanobacteriati</taxon>
        <taxon>Methanobacteriota</taxon>
        <taxon>Stenosarchaea group</taxon>
        <taxon>Halobacteria</taxon>
        <taxon>Halobacteriales</taxon>
        <taxon>Haloferacaceae</taxon>
        <taxon>Halorarum</taxon>
    </lineage>
</organism>
<gene>
    <name evidence="11" type="ORF">HUG10_14190</name>
</gene>
<evidence type="ECO:0000256" key="4">
    <source>
        <dbReference type="ARBA" id="ARBA00022741"/>
    </source>
</evidence>
<feature type="transmembrane region" description="Helical" evidence="9">
    <location>
        <begin position="117"/>
        <end position="135"/>
    </location>
</feature>
<dbReference type="InterPro" id="IPR003594">
    <property type="entry name" value="HATPase_dom"/>
</dbReference>
<dbReference type="AlphaFoldDB" id="A0A7D5GMG1"/>
<keyword evidence="5 11" id="KW-0418">Kinase</keyword>
<keyword evidence="3" id="KW-0808">Transferase</keyword>
<keyword evidence="6" id="KW-0067">ATP-binding</keyword>
<dbReference type="CDD" id="cd00075">
    <property type="entry name" value="HATPase"/>
    <property type="match status" value="1"/>
</dbReference>
<feature type="transmembrane region" description="Helical" evidence="9">
    <location>
        <begin position="20"/>
        <end position="38"/>
    </location>
</feature>
<evidence type="ECO:0000256" key="9">
    <source>
        <dbReference type="SAM" id="Phobius"/>
    </source>
</evidence>
<dbReference type="InterPro" id="IPR004358">
    <property type="entry name" value="Sig_transdc_His_kin-like_C"/>
</dbReference>
<dbReference type="GO" id="GO:0007234">
    <property type="term" value="P:osmosensory signaling via phosphorelay pathway"/>
    <property type="evidence" value="ECO:0007669"/>
    <property type="project" value="TreeGrafter"/>
</dbReference>
<dbReference type="KEGG" id="halg:HUG10_14190"/>
<feature type="domain" description="Histidine kinase" evidence="10">
    <location>
        <begin position="169"/>
        <end position="374"/>
    </location>
</feature>
<dbReference type="Proteomes" id="UP000509750">
    <property type="component" value="Chromosome"/>
</dbReference>
<protein>
    <recommendedName>
        <fullName evidence="2">histidine kinase</fullName>
        <ecNumber evidence="2">2.7.13.3</ecNumber>
    </recommendedName>
</protein>
<evidence type="ECO:0000256" key="5">
    <source>
        <dbReference type="ARBA" id="ARBA00022777"/>
    </source>
</evidence>
<keyword evidence="9" id="KW-1133">Transmembrane helix</keyword>